<evidence type="ECO:0000256" key="6">
    <source>
        <dbReference type="ARBA" id="ARBA00022692"/>
    </source>
</evidence>
<feature type="signal peptide" evidence="16">
    <location>
        <begin position="1"/>
        <end position="24"/>
    </location>
</feature>
<keyword evidence="7 16" id="KW-0732">Signal</keyword>
<comment type="subcellular location">
    <subcellularLocation>
        <location evidence="1 14">Cell outer membrane</location>
        <topology evidence="1 14">Multi-pass membrane protein</topology>
    </subcellularLocation>
</comment>
<organism evidence="19 20">
    <name type="scientific">Actimicrobium antarcticum</name>
    <dbReference type="NCBI Taxonomy" id="1051899"/>
    <lineage>
        <taxon>Bacteria</taxon>
        <taxon>Pseudomonadati</taxon>
        <taxon>Pseudomonadota</taxon>
        <taxon>Betaproteobacteria</taxon>
        <taxon>Burkholderiales</taxon>
        <taxon>Oxalobacteraceae</taxon>
        <taxon>Actimicrobium</taxon>
    </lineage>
</organism>
<dbReference type="Gene3D" id="2.170.130.10">
    <property type="entry name" value="TonB-dependent receptor, plug domain"/>
    <property type="match status" value="1"/>
</dbReference>
<evidence type="ECO:0000256" key="5">
    <source>
        <dbReference type="ARBA" id="ARBA00022496"/>
    </source>
</evidence>
<evidence type="ECO:0000256" key="3">
    <source>
        <dbReference type="ARBA" id="ARBA00022448"/>
    </source>
</evidence>
<evidence type="ECO:0000256" key="15">
    <source>
        <dbReference type="RuleBase" id="RU003357"/>
    </source>
</evidence>
<dbReference type="Pfam" id="PF07715">
    <property type="entry name" value="Plug"/>
    <property type="match status" value="1"/>
</dbReference>
<dbReference type="SUPFAM" id="SSF56935">
    <property type="entry name" value="Porins"/>
    <property type="match status" value="1"/>
</dbReference>
<evidence type="ECO:0000256" key="16">
    <source>
        <dbReference type="SAM" id="SignalP"/>
    </source>
</evidence>
<evidence type="ECO:0000256" key="12">
    <source>
        <dbReference type="ARBA" id="ARBA00023170"/>
    </source>
</evidence>
<feature type="domain" description="TonB-dependent receptor-like beta-barrel" evidence="17">
    <location>
        <begin position="251"/>
        <end position="691"/>
    </location>
</feature>
<evidence type="ECO:0000256" key="9">
    <source>
        <dbReference type="ARBA" id="ARBA00023065"/>
    </source>
</evidence>
<evidence type="ECO:0000256" key="7">
    <source>
        <dbReference type="ARBA" id="ARBA00022729"/>
    </source>
</evidence>
<keyword evidence="5" id="KW-0410">Iron transport</keyword>
<feature type="domain" description="TonB-dependent receptor plug" evidence="18">
    <location>
        <begin position="43"/>
        <end position="152"/>
    </location>
</feature>
<dbReference type="Proteomes" id="UP001501353">
    <property type="component" value="Unassembled WGS sequence"/>
</dbReference>
<dbReference type="Gene3D" id="2.40.170.20">
    <property type="entry name" value="TonB-dependent receptor, beta-barrel domain"/>
    <property type="match status" value="1"/>
</dbReference>
<comment type="caution">
    <text evidence="19">The sequence shown here is derived from an EMBL/GenBank/DDBJ whole genome shotgun (WGS) entry which is preliminary data.</text>
</comment>
<evidence type="ECO:0000256" key="4">
    <source>
        <dbReference type="ARBA" id="ARBA00022452"/>
    </source>
</evidence>
<evidence type="ECO:0000256" key="8">
    <source>
        <dbReference type="ARBA" id="ARBA00023004"/>
    </source>
</evidence>
<dbReference type="CDD" id="cd01347">
    <property type="entry name" value="ligand_gated_channel"/>
    <property type="match status" value="1"/>
</dbReference>
<evidence type="ECO:0000256" key="10">
    <source>
        <dbReference type="ARBA" id="ARBA00023077"/>
    </source>
</evidence>
<dbReference type="InterPro" id="IPR039426">
    <property type="entry name" value="TonB-dep_rcpt-like"/>
</dbReference>
<evidence type="ECO:0000256" key="1">
    <source>
        <dbReference type="ARBA" id="ARBA00004571"/>
    </source>
</evidence>
<evidence type="ECO:0000313" key="19">
    <source>
        <dbReference type="EMBL" id="GAA4033838.1"/>
    </source>
</evidence>
<keyword evidence="11 14" id="KW-0472">Membrane</keyword>
<keyword evidence="12 19" id="KW-0675">Receptor</keyword>
<comment type="similarity">
    <text evidence="2 14 15">Belongs to the TonB-dependent receptor family.</text>
</comment>
<accession>A0ABP7TZZ8</accession>
<feature type="chain" id="PRO_5045479408" evidence="16">
    <location>
        <begin position="25"/>
        <end position="733"/>
    </location>
</feature>
<dbReference type="Pfam" id="PF00593">
    <property type="entry name" value="TonB_dep_Rec_b-barrel"/>
    <property type="match status" value="1"/>
</dbReference>
<dbReference type="PANTHER" id="PTHR32552">
    <property type="entry name" value="FERRICHROME IRON RECEPTOR-RELATED"/>
    <property type="match status" value="1"/>
</dbReference>
<evidence type="ECO:0000256" key="13">
    <source>
        <dbReference type="ARBA" id="ARBA00023237"/>
    </source>
</evidence>
<keyword evidence="6 14" id="KW-0812">Transmembrane</keyword>
<keyword evidence="13 14" id="KW-0998">Cell outer membrane</keyword>
<keyword evidence="10 15" id="KW-0798">TonB box</keyword>
<name>A0ABP7TZZ8_9BURK</name>
<dbReference type="RefSeq" id="WP_344765558.1">
    <property type="nucleotide sequence ID" value="NZ_BAAAZE010000016.1"/>
</dbReference>
<reference evidence="20" key="1">
    <citation type="journal article" date="2019" name="Int. J. Syst. Evol. Microbiol.">
        <title>The Global Catalogue of Microorganisms (GCM) 10K type strain sequencing project: providing services to taxonomists for standard genome sequencing and annotation.</title>
        <authorList>
            <consortium name="The Broad Institute Genomics Platform"/>
            <consortium name="The Broad Institute Genome Sequencing Center for Infectious Disease"/>
            <person name="Wu L."/>
            <person name="Ma J."/>
        </authorList>
    </citation>
    <scope>NUCLEOTIDE SEQUENCE [LARGE SCALE GENOMIC DNA]</scope>
    <source>
        <strain evidence="20">JCM 16673</strain>
    </source>
</reference>
<evidence type="ECO:0000256" key="2">
    <source>
        <dbReference type="ARBA" id="ARBA00009810"/>
    </source>
</evidence>
<keyword evidence="8" id="KW-0408">Iron</keyword>
<sequence length="733" mass="80470">MAHFLRIKPLTLLILQALAFSAQAQEAAPVTEVITVFGQGQTRQLQKLTQDDLAKALPGTSPLKTLEKLPGVSFQSADPFGAYEWSTRFSVRGFNQNQMGFTLDGVPLGDMSYGNNNGLHISRAISSENIGRVNLSQGSGAVGTASTSNLGGTVQFVSMDPSDKMGGTFAQTFGSDSTFRTFVRVDSGLLPSDTKIAVSLTRHRSDKWKGEGSQDLDQFNSKLVQRFGDNKLSVFYNHSDRKEIDYQDMSLEMTRRLGAKWDNYAPNFQQAVNAARGIYTAGETSIDDAYYQASGLRKDDLAGATLEVNLTPSTVLKTTLYHHHNEGQGHWYTPYVATSAAMPISIRTTEYKIGRDGVISDLTWDAGQHSINGGFWAERSLHNVTRNYYAVIDNRDTNTYLSNPFRTDFKQDYTTTTTQFYLQDTVSMLDDKLKLNLGFKSPKVAIDSVSVVGTRAAGSVVATKSFLPQIGLNYALTKDDELFASLAENMRAFSPGIGGVFSQSQASFNASSTSLKPETSTSLDLGYRFKRAQMSGSVAVYHAEFKDRQLGIANCPAIVGCASTFANVGKVITNGVEAAAELKLAPQWSWFNSLTYNDSQYKSDYLDGAIVPVSGKQVVDAPKLMFNTELAYENEHWFARTNAKFTDKRYYTYLNDASVPKFWLLNLTAGYKMKSFGALKDVSIQLNVDNLLNKDYFSTIGSNGFSKSDPSGTSQTLLTGAPRQMFLTIGGKI</sequence>
<evidence type="ECO:0000259" key="17">
    <source>
        <dbReference type="Pfam" id="PF00593"/>
    </source>
</evidence>
<keyword evidence="20" id="KW-1185">Reference proteome</keyword>
<dbReference type="PROSITE" id="PS52016">
    <property type="entry name" value="TONB_DEPENDENT_REC_3"/>
    <property type="match status" value="1"/>
</dbReference>
<dbReference type="EMBL" id="BAAAZE010000016">
    <property type="protein sequence ID" value="GAA4033838.1"/>
    <property type="molecule type" value="Genomic_DNA"/>
</dbReference>
<keyword evidence="3 14" id="KW-0813">Transport</keyword>
<proteinExistence type="inferred from homology"/>
<gene>
    <name evidence="19" type="ORF">GCM10022212_36250</name>
</gene>
<evidence type="ECO:0000256" key="11">
    <source>
        <dbReference type="ARBA" id="ARBA00023136"/>
    </source>
</evidence>
<keyword evidence="4 14" id="KW-1134">Transmembrane beta strand</keyword>
<evidence type="ECO:0000259" key="18">
    <source>
        <dbReference type="Pfam" id="PF07715"/>
    </source>
</evidence>
<evidence type="ECO:0000313" key="20">
    <source>
        <dbReference type="Proteomes" id="UP001501353"/>
    </source>
</evidence>
<evidence type="ECO:0000256" key="14">
    <source>
        <dbReference type="PROSITE-ProRule" id="PRU01360"/>
    </source>
</evidence>
<dbReference type="InterPro" id="IPR037066">
    <property type="entry name" value="Plug_dom_sf"/>
</dbReference>
<dbReference type="InterPro" id="IPR036942">
    <property type="entry name" value="Beta-barrel_TonB_sf"/>
</dbReference>
<protein>
    <submittedName>
        <fullName evidence="19">TonB-dependent receptor</fullName>
    </submittedName>
</protein>
<dbReference type="InterPro" id="IPR000531">
    <property type="entry name" value="Beta-barrel_TonB"/>
</dbReference>
<dbReference type="PANTHER" id="PTHR32552:SF89">
    <property type="entry name" value="CATECHOLATE SIDEROPHORE RECEPTOR FIU"/>
    <property type="match status" value="1"/>
</dbReference>
<dbReference type="InterPro" id="IPR012910">
    <property type="entry name" value="Plug_dom"/>
</dbReference>
<keyword evidence="9" id="KW-0406">Ion transport</keyword>